<evidence type="ECO:0000256" key="2">
    <source>
        <dbReference type="ARBA" id="ARBA00007362"/>
    </source>
</evidence>
<feature type="transmembrane region" description="Helical" evidence="6">
    <location>
        <begin position="177"/>
        <end position="197"/>
    </location>
</feature>
<dbReference type="RefSeq" id="WP_096598637.1">
    <property type="nucleotide sequence ID" value="NZ_LR134263.1"/>
</dbReference>
<evidence type="ECO:0000256" key="3">
    <source>
        <dbReference type="ARBA" id="ARBA00022692"/>
    </source>
</evidence>
<dbReference type="InterPro" id="IPR000620">
    <property type="entry name" value="EamA_dom"/>
</dbReference>
<keyword evidence="4 6" id="KW-1133">Transmembrane helix</keyword>
<feature type="transmembrane region" description="Helical" evidence="6">
    <location>
        <begin position="242"/>
        <end position="259"/>
    </location>
</feature>
<accession>A0AAX0QRX0</accession>
<dbReference type="SUPFAM" id="SSF103481">
    <property type="entry name" value="Multidrug resistance efflux transporter EmrE"/>
    <property type="match status" value="2"/>
</dbReference>
<evidence type="ECO:0000256" key="4">
    <source>
        <dbReference type="ARBA" id="ARBA00022989"/>
    </source>
</evidence>
<feature type="transmembrane region" description="Helical" evidence="6">
    <location>
        <begin position="89"/>
        <end position="111"/>
    </location>
</feature>
<dbReference type="AlphaFoldDB" id="A0AAX0QRX0"/>
<feature type="transmembrane region" description="Helical" evidence="6">
    <location>
        <begin position="141"/>
        <end position="165"/>
    </location>
</feature>
<comment type="caution">
    <text evidence="8">The sequence shown here is derived from an EMBL/GenBank/DDBJ whole genome shotgun (WGS) entry which is preliminary data.</text>
</comment>
<organism evidence="8 10">
    <name type="scientific">Staphylococcus delphini</name>
    <dbReference type="NCBI Taxonomy" id="53344"/>
    <lineage>
        <taxon>Bacteria</taxon>
        <taxon>Bacillati</taxon>
        <taxon>Bacillota</taxon>
        <taxon>Bacilli</taxon>
        <taxon>Bacillales</taxon>
        <taxon>Staphylococcaceae</taxon>
        <taxon>Staphylococcus</taxon>
        <taxon>Staphylococcus intermedius group</taxon>
    </lineage>
</organism>
<dbReference type="GO" id="GO:0016020">
    <property type="term" value="C:membrane"/>
    <property type="evidence" value="ECO:0007669"/>
    <property type="project" value="UniProtKB-SubCell"/>
</dbReference>
<comment type="similarity">
    <text evidence="2">Belongs to the EamA transporter family.</text>
</comment>
<protein>
    <submittedName>
        <fullName evidence="8">EamA family transporter</fullName>
    </submittedName>
</protein>
<dbReference type="PANTHER" id="PTHR32322:SF2">
    <property type="entry name" value="EAMA DOMAIN-CONTAINING PROTEIN"/>
    <property type="match status" value="1"/>
</dbReference>
<evidence type="ECO:0000313" key="10">
    <source>
        <dbReference type="Proteomes" id="UP000217473"/>
    </source>
</evidence>
<evidence type="ECO:0000256" key="6">
    <source>
        <dbReference type="SAM" id="Phobius"/>
    </source>
</evidence>
<dbReference type="Pfam" id="PF00892">
    <property type="entry name" value="EamA"/>
    <property type="match status" value="2"/>
</dbReference>
<evidence type="ECO:0000259" key="7">
    <source>
        <dbReference type="Pfam" id="PF00892"/>
    </source>
</evidence>
<feature type="transmembrane region" description="Helical" evidence="6">
    <location>
        <begin position="63"/>
        <end position="83"/>
    </location>
</feature>
<proteinExistence type="inferred from homology"/>
<gene>
    <name evidence="8" type="ORF">B5C07_12530</name>
    <name evidence="9" type="ORF">CDL68_12135</name>
</gene>
<name>A0AAX0QRX0_9STAP</name>
<feature type="transmembrane region" description="Helical" evidence="6">
    <location>
        <begin position="118"/>
        <end position="135"/>
    </location>
</feature>
<feature type="transmembrane region" description="Helical" evidence="6">
    <location>
        <begin position="34"/>
        <end position="51"/>
    </location>
</feature>
<dbReference type="EMBL" id="NIPK01000036">
    <property type="protein sequence ID" value="RIZ49304.1"/>
    <property type="molecule type" value="Genomic_DNA"/>
</dbReference>
<evidence type="ECO:0000256" key="5">
    <source>
        <dbReference type="ARBA" id="ARBA00023136"/>
    </source>
</evidence>
<dbReference type="EMBL" id="MWUR01000025">
    <property type="protein sequence ID" value="PCF46423.1"/>
    <property type="molecule type" value="Genomic_DNA"/>
</dbReference>
<dbReference type="InterPro" id="IPR050638">
    <property type="entry name" value="AA-Vitamin_Transporters"/>
</dbReference>
<evidence type="ECO:0000256" key="1">
    <source>
        <dbReference type="ARBA" id="ARBA00004127"/>
    </source>
</evidence>
<feature type="domain" description="EamA" evidence="7">
    <location>
        <begin position="6"/>
        <end position="134"/>
    </location>
</feature>
<evidence type="ECO:0000313" key="8">
    <source>
        <dbReference type="EMBL" id="PCF46423.1"/>
    </source>
</evidence>
<feature type="transmembrane region" description="Helical" evidence="6">
    <location>
        <begin position="209"/>
        <end position="230"/>
    </location>
</feature>
<dbReference type="PANTHER" id="PTHR32322">
    <property type="entry name" value="INNER MEMBRANE TRANSPORTER"/>
    <property type="match status" value="1"/>
</dbReference>
<feature type="transmembrane region" description="Helical" evidence="6">
    <location>
        <begin position="265"/>
        <end position="283"/>
    </location>
</feature>
<reference evidence="9 11" key="2">
    <citation type="submission" date="2017-06" db="EMBL/GenBank/DDBJ databases">
        <title>Identification of a new gene, sdsY, involved in staphylococcal internalization in non-professional phagocytic cells (NPPCs).</title>
        <authorList>
            <person name="Maali Y."/>
            <person name="Martins-Simoes P."/>
            <person name="Trouillet-Assant S."/>
            <person name="Laurent F."/>
            <person name="Diot A."/>
            <person name="Verhoeven P."/>
            <person name="Bouvard D."/>
            <person name="Vandenesch F."/>
            <person name="Bes M."/>
        </authorList>
    </citation>
    <scope>NUCLEOTIDE SEQUENCE [LARGE SCALE GENOMIC DNA]</scope>
    <source>
        <strain evidence="9 11">Heidy</strain>
    </source>
</reference>
<keyword evidence="5 6" id="KW-0472">Membrane</keyword>
<reference evidence="8 10" key="1">
    <citation type="journal article" date="2017" name="PLoS ONE">
        <title>Development of a real-time PCR for detection of Staphylococcus pseudintermedius using a novel automated comparison of whole-genome sequences.</title>
        <authorList>
            <person name="Verstappen K.M."/>
            <person name="Huijbregts L."/>
            <person name="Spaninks M."/>
            <person name="Wagenaar J.A."/>
            <person name="Fluit A.C."/>
            <person name="Duim B."/>
        </authorList>
    </citation>
    <scope>NUCLEOTIDE SEQUENCE [LARGE SCALE GENOMIC DNA]</scope>
    <source>
        <strain evidence="8 10">15S02591-1</strain>
    </source>
</reference>
<sequence>MNAAMYIFCMLIWGLNFIAVKIQGESVSLEVALLYRSMIALVLFSVLLWVLRQRIALNNVNWLTVIGFGLCNFTVSYLLLYYGTFYSTAAIVTLIFSMKSILTPVLISIVFKKAIAPKIYIGGFLGILSVMVILYPDLNHLSSQFITGIVMAIFGTIITSVGDVLSLFNSNRGTHPVLANTFGMAGAVLFLLFYTLIQGQHYTVPTDVNFWIGLLYLSVLASFLAWLFYLKLIQNIGASESSYMVAMFPAIGGIASVLLGESQLSMSLVLGIVLACFGAYLALRKKDVSNAYQH</sequence>
<evidence type="ECO:0000313" key="11">
    <source>
        <dbReference type="Proteomes" id="UP000266198"/>
    </source>
</evidence>
<feature type="domain" description="EamA" evidence="7">
    <location>
        <begin position="147"/>
        <end position="283"/>
    </location>
</feature>
<dbReference type="Proteomes" id="UP000266198">
    <property type="component" value="Unassembled WGS sequence"/>
</dbReference>
<keyword evidence="11" id="KW-1185">Reference proteome</keyword>
<dbReference type="InterPro" id="IPR037185">
    <property type="entry name" value="EmrE-like"/>
</dbReference>
<evidence type="ECO:0000313" key="9">
    <source>
        <dbReference type="EMBL" id="RIZ49304.1"/>
    </source>
</evidence>
<comment type="subcellular location">
    <subcellularLocation>
        <location evidence="1">Endomembrane system</location>
        <topology evidence="1">Multi-pass membrane protein</topology>
    </subcellularLocation>
</comment>
<dbReference type="Proteomes" id="UP000217473">
    <property type="component" value="Unassembled WGS sequence"/>
</dbReference>
<keyword evidence="3 6" id="KW-0812">Transmembrane</keyword>